<dbReference type="EMBL" id="AP023367">
    <property type="protein sequence ID" value="BCJ94922.1"/>
    <property type="molecule type" value="Genomic_DNA"/>
</dbReference>
<proteinExistence type="predicted"/>
<reference evidence="1 2" key="1">
    <citation type="journal article" date="2016" name="Int. J. Syst. Evol. Microbiol.">
        <title>Descriptions of Anaerotaenia torta gen. nov., sp. nov. and Anaerocolumna cellulosilytica gen. nov., sp. nov. isolated from a methanogenic reactor of cattle waste.</title>
        <authorList>
            <person name="Uek A."/>
            <person name="Ohtaki Y."/>
            <person name="Kaku N."/>
            <person name="Ueki K."/>
        </authorList>
    </citation>
    <scope>NUCLEOTIDE SEQUENCE [LARGE SCALE GENOMIC DNA]</scope>
    <source>
        <strain evidence="1 2">SN021</strain>
    </source>
</reference>
<dbReference type="Pfam" id="PF13688">
    <property type="entry name" value="Reprolysin_5"/>
    <property type="match status" value="1"/>
</dbReference>
<evidence type="ECO:0000313" key="2">
    <source>
        <dbReference type="Proteomes" id="UP000515561"/>
    </source>
</evidence>
<dbReference type="RefSeq" id="WP_184088772.1">
    <property type="nucleotide sequence ID" value="NZ_AP023367.1"/>
</dbReference>
<keyword evidence="2" id="KW-1185">Reference proteome</keyword>
<accession>A0A6S6R644</accession>
<sequence>MIKKIISISLAALILTTASTSVMAEEHSGEFIACADTTLKQSVVLPVGQPIYEHLQVNNKIASISVNITSPCDEEYRSTYSNYAYEANRVVERTDDYLSAEFGIDFVSVAQPLWSSSSTTVQGLLDEAKAEHGLTYNGNKTADIMMAFSDVNVGGTYGATYTGTPYAIMFHSNYDQDAKSCQHEFGHVYGLGHHTTTGKCVMKQGSDTTLIDNLCTTHYNQWNNAKNKY</sequence>
<dbReference type="KEGG" id="acel:acsn021_24910"/>
<organism evidence="1 2">
    <name type="scientific">Anaerocolumna cellulosilytica</name>
    <dbReference type="NCBI Taxonomy" id="433286"/>
    <lineage>
        <taxon>Bacteria</taxon>
        <taxon>Bacillati</taxon>
        <taxon>Bacillota</taxon>
        <taxon>Clostridia</taxon>
        <taxon>Lachnospirales</taxon>
        <taxon>Lachnospiraceae</taxon>
        <taxon>Anaerocolumna</taxon>
    </lineage>
</organism>
<dbReference type="AlphaFoldDB" id="A0A6S6R644"/>
<evidence type="ECO:0000313" key="1">
    <source>
        <dbReference type="EMBL" id="BCJ94922.1"/>
    </source>
</evidence>
<gene>
    <name evidence="1" type="ORF">acsn021_24910</name>
</gene>
<name>A0A6S6R644_9FIRM</name>
<dbReference type="Proteomes" id="UP000515561">
    <property type="component" value="Chromosome"/>
</dbReference>
<protein>
    <submittedName>
        <fullName evidence="1">Uncharacterized protein</fullName>
    </submittedName>
</protein>
<dbReference type="SUPFAM" id="SSF55486">
    <property type="entry name" value="Metalloproteases ('zincins'), catalytic domain"/>
    <property type="match status" value="1"/>
</dbReference>